<evidence type="ECO:0000313" key="3">
    <source>
        <dbReference type="Proteomes" id="UP001289374"/>
    </source>
</evidence>
<organism evidence="2 3">
    <name type="scientific">Sesamum angolense</name>
    <dbReference type="NCBI Taxonomy" id="2727404"/>
    <lineage>
        <taxon>Eukaryota</taxon>
        <taxon>Viridiplantae</taxon>
        <taxon>Streptophyta</taxon>
        <taxon>Embryophyta</taxon>
        <taxon>Tracheophyta</taxon>
        <taxon>Spermatophyta</taxon>
        <taxon>Magnoliopsida</taxon>
        <taxon>eudicotyledons</taxon>
        <taxon>Gunneridae</taxon>
        <taxon>Pentapetalae</taxon>
        <taxon>asterids</taxon>
        <taxon>lamiids</taxon>
        <taxon>Lamiales</taxon>
        <taxon>Pedaliaceae</taxon>
        <taxon>Sesamum</taxon>
    </lineage>
</organism>
<dbReference type="Proteomes" id="UP001289374">
    <property type="component" value="Unassembled WGS sequence"/>
</dbReference>
<proteinExistence type="predicted"/>
<evidence type="ECO:0008006" key="4">
    <source>
        <dbReference type="Google" id="ProtNLM"/>
    </source>
</evidence>
<reference evidence="2" key="2">
    <citation type="journal article" date="2024" name="Plant">
        <title>Genomic evolution and insights into agronomic trait innovations of Sesamum species.</title>
        <authorList>
            <person name="Miao H."/>
            <person name="Wang L."/>
            <person name="Qu L."/>
            <person name="Liu H."/>
            <person name="Sun Y."/>
            <person name="Le M."/>
            <person name="Wang Q."/>
            <person name="Wei S."/>
            <person name="Zheng Y."/>
            <person name="Lin W."/>
            <person name="Duan Y."/>
            <person name="Cao H."/>
            <person name="Xiong S."/>
            <person name="Wang X."/>
            <person name="Wei L."/>
            <person name="Li C."/>
            <person name="Ma Q."/>
            <person name="Ju M."/>
            <person name="Zhao R."/>
            <person name="Li G."/>
            <person name="Mu C."/>
            <person name="Tian Q."/>
            <person name="Mei H."/>
            <person name="Zhang T."/>
            <person name="Gao T."/>
            <person name="Zhang H."/>
        </authorList>
    </citation>
    <scope>NUCLEOTIDE SEQUENCE</scope>
    <source>
        <strain evidence="2">K16</strain>
    </source>
</reference>
<accession>A0AAE1T9C4</accession>
<dbReference type="EMBL" id="JACGWL010000211">
    <property type="protein sequence ID" value="KAK4384300.1"/>
    <property type="molecule type" value="Genomic_DNA"/>
</dbReference>
<dbReference type="PANTHER" id="PTHR31286:SF180">
    <property type="entry name" value="OS10G0362600 PROTEIN"/>
    <property type="match status" value="1"/>
</dbReference>
<feature type="region of interest" description="Disordered" evidence="1">
    <location>
        <begin position="1"/>
        <end position="22"/>
    </location>
</feature>
<comment type="caution">
    <text evidence="2">The sequence shown here is derived from an EMBL/GenBank/DDBJ whole genome shotgun (WGS) entry which is preliminary data.</text>
</comment>
<dbReference type="AlphaFoldDB" id="A0AAE1T9C4"/>
<keyword evidence="3" id="KW-1185">Reference proteome</keyword>
<evidence type="ECO:0000313" key="2">
    <source>
        <dbReference type="EMBL" id="KAK4384300.1"/>
    </source>
</evidence>
<sequence length="219" mass="24128">MPPMPAGTVDSKPNERPAAGLNSPIPSTRIFIVMPAAKAVTTTSNGFYFFQFKMEVAMEEVIEGGPWLFQASRSYLRGGSRACTVASGVERPLYQDTITRACARLDFAHVCVMLDISSTLLKQLIIMMLKEDGNEVPCKVEVEYEWVPPKCKHCMSLGHTTATCPESKKTDKPLVAVYVQKRPTMQPPPSGPTVETKAVCTVQHTAEKDKEAEQSNFID</sequence>
<reference evidence="2" key="1">
    <citation type="submission" date="2020-06" db="EMBL/GenBank/DDBJ databases">
        <authorList>
            <person name="Li T."/>
            <person name="Hu X."/>
            <person name="Zhang T."/>
            <person name="Song X."/>
            <person name="Zhang H."/>
            <person name="Dai N."/>
            <person name="Sheng W."/>
            <person name="Hou X."/>
            <person name="Wei L."/>
        </authorList>
    </citation>
    <scope>NUCLEOTIDE SEQUENCE</scope>
    <source>
        <strain evidence="2">K16</strain>
        <tissue evidence="2">Leaf</tissue>
    </source>
</reference>
<dbReference type="PANTHER" id="PTHR31286">
    <property type="entry name" value="GLYCINE-RICH CELL WALL STRUCTURAL PROTEIN 1.8-LIKE"/>
    <property type="match status" value="1"/>
</dbReference>
<gene>
    <name evidence="2" type="ORF">Sango_3074400</name>
</gene>
<dbReference type="InterPro" id="IPR040256">
    <property type="entry name" value="At4g02000-like"/>
</dbReference>
<name>A0AAE1T9C4_9LAMI</name>
<evidence type="ECO:0000256" key="1">
    <source>
        <dbReference type="SAM" id="MobiDB-lite"/>
    </source>
</evidence>
<protein>
    <recommendedName>
        <fullName evidence="4">Zinc knuckle CX2CX4HX4C domain-containing protein</fullName>
    </recommendedName>
</protein>